<keyword evidence="6" id="KW-0418">Kinase</keyword>
<gene>
    <name evidence="8" type="ORF">VXJ25_00855</name>
</gene>
<keyword evidence="5" id="KW-0598">Phosphotransferase system</keyword>
<evidence type="ECO:0000313" key="8">
    <source>
        <dbReference type="EMBL" id="MEE6146550.1"/>
    </source>
</evidence>
<dbReference type="InterPro" id="IPR011055">
    <property type="entry name" value="Dup_hybrid_motif"/>
</dbReference>
<evidence type="ECO:0000259" key="7">
    <source>
        <dbReference type="PROSITE" id="PS51093"/>
    </source>
</evidence>
<sequence>MGFLSKIMGAGAPTPSVPKAARFRTEPDAIYVPVSGLLVPLDKVNDKTISQGIFGAGAAILPMGDVVFAPADGRVEVTMVTNHAIGIRTADGADVLVHVGIDTVKMDGKGFERFVEAGENVFAGQPLLAFDADRIVEAGFDPTVIVSVTNADERAVALVAESGTKIDGMPLLKVGEPLLRVG</sequence>
<name>A0ABU7R7H8_9ACTN</name>
<dbReference type="InterPro" id="IPR050890">
    <property type="entry name" value="PTS_EIIA_component"/>
</dbReference>
<proteinExistence type="predicted"/>
<evidence type="ECO:0000256" key="2">
    <source>
        <dbReference type="ARBA" id="ARBA00022448"/>
    </source>
</evidence>
<evidence type="ECO:0000256" key="4">
    <source>
        <dbReference type="ARBA" id="ARBA00022679"/>
    </source>
</evidence>
<dbReference type="SUPFAM" id="SSF51261">
    <property type="entry name" value="Duplicated hybrid motif"/>
    <property type="match status" value="1"/>
</dbReference>
<dbReference type="RefSeq" id="WP_330957315.1">
    <property type="nucleotide sequence ID" value="NZ_JAZGJQ010000001.1"/>
</dbReference>
<comment type="caution">
    <text evidence="8">The sequence shown here is derived from an EMBL/GenBank/DDBJ whole genome shotgun (WGS) entry which is preliminary data.</text>
</comment>
<evidence type="ECO:0000256" key="6">
    <source>
        <dbReference type="ARBA" id="ARBA00022777"/>
    </source>
</evidence>
<keyword evidence="2" id="KW-0813">Transport</keyword>
<accession>A0ABU7R7H8</accession>
<organism evidence="8 9">
    <name type="scientific">Olsenella absiana</name>
    <dbReference type="NCBI Taxonomy" id="3115222"/>
    <lineage>
        <taxon>Bacteria</taxon>
        <taxon>Bacillati</taxon>
        <taxon>Actinomycetota</taxon>
        <taxon>Coriobacteriia</taxon>
        <taxon>Coriobacteriales</taxon>
        <taxon>Atopobiaceae</taxon>
        <taxon>Olsenella</taxon>
    </lineage>
</organism>
<dbReference type="NCBIfam" id="TIGR00830">
    <property type="entry name" value="PTBA"/>
    <property type="match status" value="1"/>
</dbReference>
<keyword evidence="9" id="KW-1185">Reference proteome</keyword>
<dbReference type="Gene3D" id="2.70.70.10">
    <property type="entry name" value="Glucose Permease (Domain IIA)"/>
    <property type="match status" value="1"/>
</dbReference>
<dbReference type="Proteomes" id="UP001332931">
    <property type="component" value="Unassembled WGS sequence"/>
</dbReference>
<feature type="domain" description="PTS EIIA type-1" evidence="7">
    <location>
        <begin position="46"/>
        <end position="150"/>
    </location>
</feature>
<dbReference type="Pfam" id="PF00358">
    <property type="entry name" value="PTS_EIIA_1"/>
    <property type="match status" value="1"/>
</dbReference>
<keyword evidence="3 8" id="KW-0762">Sugar transport</keyword>
<evidence type="ECO:0000256" key="3">
    <source>
        <dbReference type="ARBA" id="ARBA00022597"/>
    </source>
</evidence>
<protein>
    <submittedName>
        <fullName evidence="8">PTS glucose transporter subunit IIA</fullName>
    </submittedName>
</protein>
<dbReference type="PROSITE" id="PS51093">
    <property type="entry name" value="PTS_EIIA_TYPE_1"/>
    <property type="match status" value="1"/>
</dbReference>
<dbReference type="EMBL" id="JAZGJQ010000001">
    <property type="protein sequence ID" value="MEE6146550.1"/>
    <property type="molecule type" value="Genomic_DNA"/>
</dbReference>
<evidence type="ECO:0000313" key="9">
    <source>
        <dbReference type="Proteomes" id="UP001332931"/>
    </source>
</evidence>
<dbReference type="InterPro" id="IPR001127">
    <property type="entry name" value="PTS_EIIA_1_perm"/>
</dbReference>
<comment type="subcellular location">
    <subcellularLocation>
        <location evidence="1">Cytoplasm</location>
    </subcellularLocation>
</comment>
<evidence type="ECO:0000256" key="1">
    <source>
        <dbReference type="ARBA" id="ARBA00004496"/>
    </source>
</evidence>
<dbReference type="PANTHER" id="PTHR45008:SF1">
    <property type="entry name" value="PTS SYSTEM GLUCOSE-SPECIFIC EIIA COMPONENT"/>
    <property type="match status" value="1"/>
</dbReference>
<dbReference type="PROSITE" id="PS00371">
    <property type="entry name" value="PTS_EIIA_TYPE_1_HIS"/>
    <property type="match status" value="1"/>
</dbReference>
<dbReference type="PANTHER" id="PTHR45008">
    <property type="entry name" value="PTS SYSTEM GLUCOSE-SPECIFIC EIIA COMPONENT"/>
    <property type="match status" value="1"/>
</dbReference>
<reference evidence="8 9" key="1">
    <citation type="submission" date="2024-01" db="EMBL/GenBank/DDBJ databases">
        <title>Description of Olsenella sp. nov., isolated from pig feces.</title>
        <authorList>
            <person name="Chang Y.-H."/>
        </authorList>
    </citation>
    <scope>NUCLEOTIDE SEQUENCE [LARGE SCALE GENOMIC DNA]</scope>
    <source>
        <strain evidence="8 9">YH-ols2223</strain>
    </source>
</reference>
<keyword evidence="4" id="KW-0808">Transferase</keyword>
<evidence type="ECO:0000256" key="5">
    <source>
        <dbReference type="ARBA" id="ARBA00022683"/>
    </source>
</evidence>